<name>A0AAE0HZ56_9PEZI</name>
<dbReference type="InterPro" id="IPR014010">
    <property type="entry name" value="REJ_dom"/>
</dbReference>
<sequence length="279" mass="29835">MTTPTMRRIPGAPQSGLQSRMFSFIITNTVLCSSVPAWPRSSSKLIQTASIQQPEVSRPKTFNHQLHPQRTQLLTLPTVIKGQWCLSEIDTCQIVCDEQFASSSIQCNPNSLTYVCDCVSGWTPPIEYYGNSLPSLMCEQANANCIGENAGNVAGQRNCTVTIGAFCGDMDPKPGNLSSPSSSSSLPTSSHSSTTTTTTTTTTTPLTTTAKDNSPSGSPSPTSSAPPSNEEPIQFRWVEQRRKSWDRGGRGGAGGDRRGRVLSGLAEKEASCDGSRHGD</sequence>
<proteinExistence type="predicted"/>
<feature type="domain" description="REJ" evidence="2">
    <location>
        <begin position="1"/>
        <end position="28"/>
    </location>
</feature>
<evidence type="ECO:0000313" key="3">
    <source>
        <dbReference type="EMBL" id="KAK3315628.1"/>
    </source>
</evidence>
<evidence type="ECO:0000313" key="4">
    <source>
        <dbReference type="Proteomes" id="UP001283341"/>
    </source>
</evidence>
<dbReference type="EMBL" id="JAUEDM010000006">
    <property type="protein sequence ID" value="KAK3315628.1"/>
    <property type="molecule type" value="Genomic_DNA"/>
</dbReference>
<keyword evidence="4" id="KW-1185">Reference proteome</keyword>
<reference evidence="3" key="1">
    <citation type="journal article" date="2023" name="Mol. Phylogenet. Evol.">
        <title>Genome-scale phylogeny and comparative genomics of the fungal order Sordariales.</title>
        <authorList>
            <person name="Hensen N."/>
            <person name="Bonometti L."/>
            <person name="Westerberg I."/>
            <person name="Brannstrom I.O."/>
            <person name="Guillou S."/>
            <person name="Cros-Aarteil S."/>
            <person name="Calhoun S."/>
            <person name="Haridas S."/>
            <person name="Kuo A."/>
            <person name="Mondo S."/>
            <person name="Pangilinan J."/>
            <person name="Riley R."/>
            <person name="LaButti K."/>
            <person name="Andreopoulos B."/>
            <person name="Lipzen A."/>
            <person name="Chen C."/>
            <person name="Yan M."/>
            <person name="Daum C."/>
            <person name="Ng V."/>
            <person name="Clum A."/>
            <person name="Steindorff A."/>
            <person name="Ohm R.A."/>
            <person name="Martin F."/>
            <person name="Silar P."/>
            <person name="Natvig D.O."/>
            <person name="Lalanne C."/>
            <person name="Gautier V."/>
            <person name="Ament-Velasquez S.L."/>
            <person name="Kruys A."/>
            <person name="Hutchinson M.I."/>
            <person name="Powell A.J."/>
            <person name="Barry K."/>
            <person name="Miller A.N."/>
            <person name="Grigoriev I.V."/>
            <person name="Debuchy R."/>
            <person name="Gladieux P."/>
            <person name="Hiltunen Thoren M."/>
            <person name="Johannesson H."/>
        </authorList>
    </citation>
    <scope>NUCLEOTIDE SEQUENCE</scope>
    <source>
        <strain evidence="3">CBS 118394</strain>
    </source>
</reference>
<evidence type="ECO:0000259" key="2">
    <source>
        <dbReference type="PROSITE" id="PS51111"/>
    </source>
</evidence>
<comment type="caution">
    <text evidence="3">The sequence shown here is derived from an EMBL/GenBank/DDBJ whole genome shotgun (WGS) entry which is preliminary data.</text>
</comment>
<dbReference type="Pfam" id="PF24808">
    <property type="entry name" value="DUF7707"/>
    <property type="match status" value="1"/>
</dbReference>
<dbReference type="GO" id="GO:0016020">
    <property type="term" value="C:membrane"/>
    <property type="evidence" value="ECO:0007669"/>
    <property type="project" value="UniProtKB-SubCell"/>
</dbReference>
<protein>
    <recommendedName>
        <fullName evidence="2">REJ domain-containing protein</fullName>
    </recommendedName>
</protein>
<feature type="compositionally biased region" description="Basic and acidic residues" evidence="1">
    <location>
        <begin position="266"/>
        <end position="279"/>
    </location>
</feature>
<evidence type="ECO:0000256" key="1">
    <source>
        <dbReference type="SAM" id="MobiDB-lite"/>
    </source>
</evidence>
<dbReference type="InterPro" id="IPR056124">
    <property type="entry name" value="DUF7707"/>
</dbReference>
<dbReference type="PROSITE" id="PS51111">
    <property type="entry name" value="REJ"/>
    <property type="match status" value="1"/>
</dbReference>
<gene>
    <name evidence="3" type="ORF">B0H66DRAFT_347732</name>
</gene>
<accession>A0AAE0HZ56</accession>
<feature type="region of interest" description="Disordered" evidence="1">
    <location>
        <begin position="174"/>
        <end position="279"/>
    </location>
</feature>
<feature type="compositionally biased region" description="Basic and acidic residues" evidence="1">
    <location>
        <begin position="238"/>
        <end position="259"/>
    </location>
</feature>
<dbReference type="AlphaFoldDB" id="A0AAE0HZ56"/>
<organism evidence="3 4">
    <name type="scientific">Apodospora peruviana</name>
    <dbReference type="NCBI Taxonomy" id="516989"/>
    <lineage>
        <taxon>Eukaryota</taxon>
        <taxon>Fungi</taxon>
        <taxon>Dikarya</taxon>
        <taxon>Ascomycota</taxon>
        <taxon>Pezizomycotina</taxon>
        <taxon>Sordariomycetes</taxon>
        <taxon>Sordariomycetidae</taxon>
        <taxon>Sordariales</taxon>
        <taxon>Lasiosphaeriaceae</taxon>
        <taxon>Apodospora</taxon>
    </lineage>
</organism>
<dbReference type="Proteomes" id="UP001283341">
    <property type="component" value="Unassembled WGS sequence"/>
</dbReference>
<dbReference type="PANTHER" id="PTHR38118">
    <property type="entry name" value="ANCHORED CELL WALL PROTEIN 11-RELATED"/>
    <property type="match status" value="1"/>
</dbReference>
<feature type="compositionally biased region" description="Low complexity" evidence="1">
    <location>
        <begin position="177"/>
        <end position="228"/>
    </location>
</feature>
<reference evidence="3" key="2">
    <citation type="submission" date="2023-06" db="EMBL/GenBank/DDBJ databases">
        <authorList>
            <consortium name="Lawrence Berkeley National Laboratory"/>
            <person name="Haridas S."/>
            <person name="Hensen N."/>
            <person name="Bonometti L."/>
            <person name="Westerberg I."/>
            <person name="Brannstrom I.O."/>
            <person name="Guillou S."/>
            <person name="Cros-Aarteil S."/>
            <person name="Calhoun S."/>
            <person name="Kuo A."/>
            <person name="Mondo S."/>
            <person name="Pangilinan J."/>
            <person name="Riley R."/>
            <person name="Labutti K."/>
            <person name="Andreopoulos B."/>
            <person name="Lipzen A."/>
            <person name="Chen C."/>
            <person name="Yanf M."/>
            <person name="Daum C."/>
            <person name="Ng V."/>
            <person name="Clum A."/>
            <person name="Steindorff A."/>
            <person name="Ohm R."/>
            <person name="Martin F."/>
            <person name="Silar P."/>
            <person name="Natvig D."/>
            <person name="Lalanne C."/>
            <person name="Gautier V."/>
            <person name="Ament-Velasquez S.L."/>
            <person name="Kruys A."/>
            <person name="Hutchinson M.I."/>
            <person name="Powell A.J."/>
            <person name="Barry K."/>
            <person name="Miller A.N."/>
            <person name="Grigoriev I.V."/>
            <person name="Debuchy R."/>
            <person name="Gladieux P."/>
            <person name="Thoren M.H."/>
            <person name="Johannesson H."/>
        </authorList>
    </citation>
    <scope>NUCLEOTIDE SEQUENCE</scope>
    <source>
        <strain evidence="3">CBS 118394</strain>
    </source>
</reference>
<dbReference type="PANTHER" id="PTHR38118:SF3">
    <property type="entry name" value="ANCHORED CELL WALL PROTEIN 11"/>
    <property type="match status" value="1"/>
</dbReference>